<feature type="signal peptide" evidence="2">
    <location>
        <begin position="1"/>
        <end position="31"/>
    </location>
</feature>
<feature type="region of interest" description="Disordered" evidence="1">
    <location>
        <begin position="34"/>
        <end position="220"/>
    </location>
</feature>
<sequence>MLIILPSPFSIGSTLLLVVLALVCCFSLTYAQEEGAAPSGPKRPALRRPVGGKAAKTTTTTASPEEEDNEYEEGEGNAAEGEDGDEEGLGASSTTTTTEAPKKVIGPVIRPFRSNDDFLNSLKRRQQDAKKHRFVEKPTPKSKPAPSHDEDADEGAESAPAPSSKGFKGGNSALNRRKLSKPGKPEPAPADDAASEESEQEPKEQARRLPHARLALRKRN</sequence>
<protein>
    <submittedName>
        <fullName evidence="3">Uncharacterized protein</fullName>
    </submittedName>
</protein>
<name>A0A0K8UU14_BACLA</name>
<evidence type="ECO:0000256" key="2">
    <source>
        <dbReference type="SAM" id="SignalP"/>
    </source>
</evidence>
<dbReference type="EMBL" id="GDHF01022489">
    <property type="protein sequence ID" value="JAI29825.1"/>
    <property type="molecule type" value="Transcribed_RNA"/>
</dbReference>
<dbReference type="AlphaFoldDB" id="A0A0K8UU14"/>
<feature type="compositionally biased region" description="Basic residues" evidence="1">
    <location>
        <begin position="208"/>
        <end position="220"/>
    </location>
</feature>
<feature type="compositionally biased region" description="Basic and acidic residues" evidence="1">
    <location>
        <begin position="125"/>
        <end position="139"/>
    </location>
</feature>
<evidence type="ECO:0000256" key="1">
    <source>
        <dbReference type="SAM" id="MobiDB-lite"/>
    </source>
</evidence>
<evidence type="ECO:0000313" key="3">
    <source>
        <dbReference type="EMBL" id="JAI29825.1"/>
    </source>
</evidence>
<accession>A0A0K8UU14</accession>
<proteinExistence type="predicted"/>
<dbReference type="OrthoDB" id="8197504at2759"/>
<feature type="compositionally biased region" description="Acidic residues" evidence="1">
    <location>
        <begin position="64"/>
        <end position="88"/>
    </location>
</feature>
<keyword evidence="2" id="KW-0732">Signal</keyword>
<gene>
    <name evidence="3" type="ORF">c0_g1_i3</name>
</gene>
<feature type="chain" id="PRO_5005521404" evidence="2">
    <location>
        <begin position="32"/>
        <end position="220"/>
    </location>
</feature>
<organism evidence="3">
    <name type="scientific">Bactrocera latifrons</name>
    <name type="common">Malaysian fruit fly</name>
    <name type="synonym">Chaetodacus latifrons</name>
    <dbReference type="NCBI Taxonomy" id="174628"/>
    <lineage>
        <taxon>Eukaryota</taxon>
        <taxon>Metazoa</taxon>
        <taxon>Ecdysozoa</taxon>
        <taxon>Arthropoda</taxon>
        <taxon>Hexapoda</taxon>
        <taxon>Insecta</taxon>
        <taxon>Pterygota</taxon>
        <taxon>Neoptera</taxon>
        <taxon>Endopterygota</taxon>
        <taxon>Diptera</taxon>
        <taxon>Brachycera</taxon>
        <taxon>Muscomorpha</taxon>
        <taxon>Tephritoidea</taxon>
        <taxon>Tephritidae</taxon>
        <taxon>Bactrocera</taxon>
        <taxon>Bactrocera</taxon>
    </lineage>
</organism>
<feature type="compositionally biased region" description="Low complexity" evidence="1">
    <location>
        <begin position="53"/>
        <end position="62"/>
    </location>
</feature>
<reference evidence="3" key="1">
    <citation type="submission" date="2015-06" db="EMBL/GenBank/DDBJ databases">
        <authorList>
            <person name="Hoefler B.C."/>
            <person name="Straight P.D."/>
        </authorList>
    </citation>
    <scope>NUCLEOTIDE SEQUENCE</scope>
</reference>